<accession>A0A6H2A5W0</accession>
<organism evidence="1">
    <name type="scientific">viral metagenome</name>
    <dbReference type="NCBI Taxonomy" id="1070528"/>
    <lineage>
        <taxon>unclassified sequences</taxon>
        <taxon>metagenomes</taxon>
        <taxon>organismal metagenomes</taxon>
    </lineage>
</organism>
<evidence type="ECO:0000313" key="1">
    <source>
        <dbReference type="EMBL" id="QJA55204.1"/>
    </source>
</evidence>
<proteinExistence type="predicted"/>
<gene>
    <name evidence="1" type="ORF">TM448A07712_0004</name>
</gene>
<sequence length="75" mass="8443">MNAPLVTKRLLELSWHDRNIVADAILVPSNYDTVEDALTAANFLLRDAAVEAMGYPEAERRFEFLSSLFASLDKE</sequence>
<name>A0A6H2A5W0_9ZZZZ</name>
<protein>
    <submittedName>
        <fullName evidence="1">Uncharacterized protein</fullName>
    </submittedName>
</protein>
<dbReference type="AlphaFoldDB" id="A0A6H2A5W0"/>
<reference evidence="1" key="1">
    <citation type="submission" date="2020-03" db="EMBL/GenBank/DDBJ databases">
        <title>The deep terrestrial virosphere.</title>
        <authorList>
            <person name="Holmfeldt K."/>
            <person name="Nilsson E."/>
            <person name="Simone D."/>
            <person name="Lopez-Fernandez M."/>
            <person name="Wu X."/>
            <person name="de Brujin I."/>
            <person name="Lundin D."/>
            <person name="Andersson A."/>
            <person name="Bertilsson S."/>
            <person name="Dopson M."/>
        </authorList>
    </citation>
    <scope>NUCLEOTIDE SEQUENCE</scope>
    <source>
        <strain evidence="1">TM448A07712</strain>
    </source>
</reference>
<dbReference type="EMBL" id="MT144577">
    <property type="protein sequence ID" value="QJA55204.1"/>
    <property type="molecule type" value="Genomic_DNA"/>
</dbReference>